<feature type="domain" description="Spore protein YkvP/CgeB glycosyl transferase-like" evidence="1">
    <location>
        <begin position="185"/>
        <end position="319"/>
    </location>
</feature>
<sequence length="561" mass="64022">MDDFSRIAWGEEFSVIAISPQMFREEITYADGSPKVDFLFVESAWNGNNGRWQYHLSGENAPSKELMELIDFCRSANIPTAFWAKEDPPHYDDFVSVATLFDHVFTTAAEKLSDYTDLPGRRSVSILPFAAQTSVHNPIKPRSTYRKDDVCFAGMYFAEKFPDRQAQIEILVSGAAEAVKGDSTRLTIFSRFEGHHQKYNFPAKFQKYVRRGIPYSHMLLAYKRYKVILNVNSVVSSKTMCSRRVFEAIASGATVVSTPTPALENLFKHHWLPLAENTHDTALLIRALLRSDELRDRTNHLLQRQIWNEHTYSDRARDVVFKVLGEYVPSVTESSIVSVITSTNRPEQVDHIFGQVMGQEGVKVEFNLLCHGFKLDERHQLYLKEKFPNLNFNIIYGAPNLSLGQCLNRLVATSTGDFIAKMDDDDIYGSHYLSDYLHAWSYSGADLLGKQAVYVYLEGYGVTVLKSPEREKIWTDFVAGPTLFGPRKTFEDVPFQDRTRGEDTAFISDVLRKGKKLFSSDRFNFVQVRHDSKHTWELADLVFLANSDVKAYGSLLNHINF</sequence>
<dbReference type="SUPFAM" id="SSF53448">
    <property type="entry name" value="Nucleotide-diphospho-sugar transferases"/>
    <property type="match status" value="1"/>
</dbReference>
<dbReference type="Proteomes" id="UP000185491">
    <property type="component" value="Chromosome"/>
</dbReference>
<dbReference type="Gene3D" id="3.90.550.10">
    <property type="entry name" value="Spore Coat Polysaccharide Biosynthesis Protein SpsA, Chain A"/>
    <property type="match status" value="1"/>
</dbReference>
<proteinExistence type="predicted"/>
<dbReference type="STRING" id="161895.CPHO_03620"/>
<accession>A0A1L7D6M9</accession>
<dbReference type="OrthoDB" id="6713581at2"/>
<dbReference type="KEGG" id="cpho:CPHO_03620"/>
<organism evidence="2 3">
    <name type="scientific">Corynebacterium phocae</name>
    <dbReference type="NCBI Taxonomy" id="161895"/>
    <lineage>
        <taxon>Bacteria</taxon>
        <taxon>Bacillati</taxon>
        <taxon>Actinomycetota</taxon>
        <taxon>Actinomycetes</taxon>
        <taxon>Mycobacteriales</taxon>
        <taxon>Corynebacteriaceae</taxon>
        <taxon>Corynebacterium</taxon>
    </lineage>
</organism>
<name>A0A1L7D6M9_9CORY</name>
<gene>
    <name evidence="2" type="ORF">CPHO_03620</name>
</gene>
<evidence type="ECO:0000313" key="2">
    <source>
        <dbReference type="EMBL" id="APT93643.1"/>
    </source>
</evidence>
<dbReference type="EMBL" id="CP009249">
    <property type="protein sequence ID" value="APT93643.1"/>
    <property type="molecule type" value="Genomic_DNA"/>
</dbReference>
<dbReference type="Pfam" id="PF13524">
    <property type="entry name" value="Glyco_trans_1_2"/>
    <property type="match status" value="1"/>
</dbReference>
<reference evidence="2 3" key="1">
    <citation type="submission" date="2014-08" db="EMBL/GenBank/DDBJ databases">
        <title>Complete genome sequence of Corynebacterium phocae M408/89/1(T)(=DSM 44612(T)), isolated from the common seal (Phoca vitulina).</title>
        <authorList>
            <person name="Ruckert C."/>
            <person name="Albersmeier A."/>
            <person name="Winkler A."/>
            <person name="Kalinowski J."/>
        </authorList>
    </citation>
    <scope>NUCLEOTIDE SEQUENCE [LARGE SCALE GENOMIC DNA]</scope>
    <source>
        <strain evidence="2 3">M408/89/1</strain>
    </source>
</reference>
<evidence type="ECO:0000313" key="3">
    <source>
        <dbReference type="Proteomes" id="UP000185491"/>
    </source>
</evidence>
<keyword evidence="3" id="KW-1185">Reference proteome</keyword>
<protein>
    <recommendedName>
        <fullName evidence="1">Spore protein YkvP/CgeB glycosyl transferase-like domain-containing protein</fullName>
    </recommendedName>
</protein>
<dbReference type="InterPro" id="IPR029044">
    <property type="entry name" value="Nucleotide-diphossugar_trans"/>
</dbReference>
<dbReference type="InterPro" id="IPR055259">
    <property type="entry name" value="YkvP/CgeB_Glyco_trans-like"/>
</dbReference>
<evidence type="ECO:0000259" key="1">
    <source>
        <dbReference type="Pfam" id="PF13524"/>
    </source>
</evidence>
<dbReference type="AlphaFoldDB" id="A0A1L7D6M9"/>